<reference evidence="4" key="3">
    <citation type="submission" date="2023-05" db="EMBL/GenBank/DDBJ databases">
        <authorList>
            <person name="Smith C.H."/>
        </authorList>
    </citation>
    <scope>NUCLEOTIDE SEQUENCE</scope>
    <source>
        <strain evidence="4">CHS0354</strain>
        <tissue evidence="4">Mantle</tissue>
    </source>
</reference>
<dbReference type="Pfam" id="PF00014">
    <property type="entry name" value="Kunitz_BPTI"/>
    <property type="match status" value="2"/>
</dbReference>
<dbReference type="PROSITE" id="PS50279">
    <property type="entry name" value="BPTI_KUNITZ_2"/>
    <property type="match status" value="2"/>
</dbReference>
<feature type="domain" description="BPTI/Kunitz inhibitor" evidence="3">
    <location>
        <begin position="85"/>
        <end position="140"/>
    </location>
</feature>
<organism evidence="4 5">
    <name type="scientific">Potamilus streckersoni</name>
    <dbReference type="NCBI Taxonomy" id="2493646"/>
    <lineage>
        <taxon>Eukaryota</taxon>
        <taxon>Metazoa</taxon>
        <taxon>Spiralia</taxon>
        <taxon>Lophotrochozoa</taxon>
        <taxon>Mollusca</taxon>
        <taxon>Bivalvia</taxon>
        <taxon>Autobranchia</taxon>
        <taxon>Heteroconchia</taxon>
        <taxon>Palaeoheterodonta</taxon>
        <taxon>Unionida</taxon>
        <taxon>Unionoidea</taxon>
        <taxon>Unionidae</taxon>
        <taxon>Ambleminae</taxon>
        <taxon>Lampsilini</taxon>
        <taxon>Potamilus</taxon>
    </lineage>
</organism>
<gene>
    <name evidence="4" type="ORF">CHS0354_042696</name>
</gene>
<dbReference type="InterPro" id="IPR036880">
    <property type="entry name" value="Kunitz_BPTI_sf"/>
</dbReference>
<dbReference type="InterPro" id="IPR002223">
    <property type="entry name" value="Kunitz_BPTI"/>
</dbReference>
<dbReference type="PRINTS" id="PR00759">
    <property type="entry name" value="BASICPTASE"/>
</dbReference>
<dbReference type="PROSITE" id="PS00280">
    <property type="entry name" value="BPTI_KUNITZ_1"/>
    <property type="match status" value="1"/>
</dbReference>
<comment type="caution">
    <text evidence="4">The sequence shown here is derived from an EMBL/GenBank/DDBJ whole genome shotgun (WGS) entry which is preliminary data.</text>
</comment>
<dbReference type="AlphaFoldDB" id="A0AAE0S9D5"/>
<dbReference type="GO" id="GO:0004867">
    <property type="term" value="F:serine-type endopeptidase inhibitor activity"/>
    <property type="evidence" value="ECO:0007669"/>
    <property type="project" value="InterPro"/>
</dbReference>
<keyword evidence="2" id="KW-0732">Signal</keyword>
<dbReference type="PANTHER" id="PTHR10083">
    <property type="entry name" value="KUNITZ-TYPE PROTEASE INHIBITOR-RELATED"/>
    <property type="match status" value="1"/>
</dbReference>
<reference evidence="4" key="2">
    <citation type="journal article" date="2021" name="Genome Biol. Evol.">
        <title>Developing a high-quality reference genome for a parasitic bivalve with doubly uniparental inheritance (Bivalvia: Unionida).</title>
        <authorList>
            <person name="Smith C.H."/>
        </authorList>
    </citation>
    <scope>NUCLEOTIDE SEQUENCE</scope>
    <source>
        <strain evidence="4">CHS0354</strain>
        <tissue evidence="4">Mantle</tissue>
    </source>
</reference>
<dbReference type="InterPro" id="IPR020901">
    <property type="entry name" value="Prtase_inh_Kunz-CS"/>
</dbReference>
<dbReference type="InterPro" id="IPR050098">
    <property type="entry name" value="TFPI/VKTCI-like"/>
</dbReference>
<dbReference type="PANTHER" id="PTHR10083:SF374">
    <property type="entry name" value="BPTI_KUNITZ INHIBITOR DOMAIN-CONTAINING PROTEIN"/>
    <property type="match status" value="1"/>
</dbReference>
<dbReference type="Gene3D" id="4.10.410.10">
    <property type="entry name" value="Pancreatic trypsin inhibitor Kunitz domain"/>
    <property type="match status" value="2"/>
</dbReference>
<dbReference type="GO" id="GO:0005615">
    <property type="term" value="C:extracellular space"/>
    <property type="evidence" value="ECO:0007669"/>
    <property type="project" value="TreeGrafter"/>
</dbReference>
<proteinExistence type="predicted"/>
<dbReference type="SUPFAM" id="SSF57362">
    <property type="entry name" value="BPTI-like"/>
    <property type="match status" value="2"/>
</dbReference>
<reference evidence="4" key="1">
    <citation type="journal article" date="2021" name="Genome Biol. Evol.">
        <title>A High-Quality Reference Genome for a Parasitic Bivalve with Doubly Uniparental Inheritance (Bivalvia: Unionida).</title>
        <authorList>
            <person name="Smith C.H."/>
        </authorList>
    </citation>
    <scope>NUCLEOTIDE SEQUENCE</scope>
    <source>
        <strain evidence="4">CHS0354</strain>
    </source>
</reference>
<accession>A0AAE0S9D5</accession>
<dbReference type="CDD" id="cd00109">
    <property type="entry name" value="Kunitz-type"/>
    <property type="match status" value="1"/>
</dbReference>
<evidence type="ECO:0000313" key="4">
    <source>
        <dbReference type="EMBL" id="KAK3587741.1"/>
    </source>
</evidence>
<feature type="signal peptide" evidence="2">
    <location>
        <begin position="1"/>
        <end position="19"/>
    </location>
</feature>
<evidence type="ECO:0000256" key="1">
    <source>
        <dbReference type="ARBA" id="ARBA00023157"/>
    </source>
</evidence>
<evidence type="ECO:0000259" key="3">
    <source>
        <dbReference type="PROSITE" id="PS50279"/>
    </source>
</evidence>
<sequence length="229" mass="24841">MNTRVCLLTVISFLQVTYAQQGVTTNGVNTECLYPPDRRQCGSNIRMYYFDEASGRCKYFFWGGCLWGSMNRFSTLQECNRQCACHLAFNEGGGNGPKCEMEVIKYFYNKNTELCQQFTYMGCGGNGNNFATNGECLSNCKPLVEMEMTVDVSGVGDVPIAMFGGGAMGGMGMTGGGGYGGQQMGGLNMRGGFQGGRMNGGFNGRGGRMGGFDYYYDYPMNGGGQTQTF</sequence>
<evidence type="ECO:0000256" key="2">
    <source>
        <dbReference type="SAM" id="SignalP"/>
    </source>
</evidence>
<dbReference type="SMART" id="SM00131">
    <property type="entry name" value="KU"/>
    <property type="match status" value="2"/>
</dbReference>
<keyword evidence="5" id="KW-1185">Reference proteome</keyword>
<dbReference type="EMBL" id="JAEAOA010002357">
    <property type="protein sequence ID" value="KAK3587741.1"/>
    <property type="molecule type" value="Genomic_DNA"/>
</dbReference>
<keyword evidence="1" id="KW-1015">Disulfide bond</keyword>
<evidence type="ECO:0000313" key="5">
    <source>
        <dbReference type="Proteomes" id="UP001195483"/>
    </source>
</evidence>
<feature type="domain" description="BPTI/Kunitz inhibitor" evidence="3">
    <location>
        <begin position="32"/>
        <end position="83"/>
    </location>
</feature>
<dbReference type="Proteomes" id="UP001195483">
    <property type="component" value="Unassembled WGS sequence"/>
</dbReference>
<feature type="chain" id="PRO_5042117189" description="BPTI/Kunitz inhibitor domain-containing protein" evidence="2">
    <location>
        <begin position="20"/>
        <end position="229"/>
    </location>
</feature>
<name>A0AAE0S9D5_9BIVA</name>
<protein>
    <recommendedName>
        <fullName evidence="3">BPTI/Kunitz inhibitor domain-containing protein</fullName>
    </recommendedName>
</protein>